<keyword evidence="14" id="KW-1185">Reference proteome</keyword>
<dbReference type="Gene3D" id="3.30.950.10">
    <property type="entry name" value="Methyltransferase, Cobalt-precorrin-4 Transmethylase, Domain 2"/>
    <property type="match status" value="1"/>
</dbReference>
<dbReference type="InterPro" id="IPR035996">
    <property type="entry name" value="4pyrrol_Methylase_sf"/>
</dbReference>
<evidence type="ECO:0000256" key="6">
    <source>
        <dbReference type="ARBA" id="ARBA00022691"/>
    </source>
</evidence>
<evidence type="ECO:0000256" key="7">
    <source>
        <dbReference type="ARBA" id="ARBA00023244"/>
    </source>
</evidence>
<comment type="similarity">
    <text evidence="1 10">Belongs to the precorrin methyltransferase family.</text>
</comment>
<feature type="domain" description="Tetrapyrrole methylase" evidence="11">
    <location>
        <begin position="15"/>
        <end position="226"/>
    </location>
</feature>
<dbReference type="Pfam" id="PF00590">
    <property type="entry name" value="TP_methylase"/>
    <property type="match status" value="1"/>
</dbReference>
<keyword evidence="6" id="KW-0949">S-adenosyl-L-methionine</keyword>
<evidence type="ECO:0000256" key="4">
    <source>
        <dbReference type="ARBA" id="ARBA00022603"/>
    </source>
</evidence>
<dbReference type="NCBIfam" id="TIGR01469">
    <property type="entry name" value="cobA_cysG_Cterm"/>
    <property type="match status" value="1"/>
</dbReference>
<keyword evidence="5 10" id="KW-0808">Transferase</keyword>
<comment type="pathway">
    <text evidence="9">Cofactor biosynthesis; adenosylcobalamin biosynthesis; precorrin-2 from uroporphyrinogen III: step 1/1.</text>
</comment>
<dbReference type="InterPro" id="IPR036108">
    <property type="entry name" value="4pyrrol_syn_uPrphyn_synt_sf"/>
</dbReference>
<proteinExistence type="inferred from homology"/>
<dbReference type="PANTHER" id="PTHR45790:SF3">
    <property type="entry name" value="S-ADENOSYL-L-METHIONINE-DEPENDENT UROPORPHYRINOGEN III METHYLTRANSFERASE, CHLOROPLASTIC"/>
    <property type="match status" value="1"/>
</dbReference>
<comment type="caution">
    <text evidence="13">The sequence shown here is derived from an EMBL/GenBank/DDBJ whole genome shotgun (WGS) entry which is preliminary data.</text>
</comment>
<dbReference type="SUPFAM" id="SSF69618">
    <property type="entry name" value="HemD-like"/>
    <property type="match status" value="1"/>
</dbReference>
<accession>A0A8J2BMF5</accession>
<dbReference type="RefSeq" id="WP_174581942.1">
    <property type="nucleotide sequence ID" value="NZ_CAJNOB010000012.1"/>
</dbReference>
<dbReference type="InterPro" id="IPR000878">
    <property type="entry name" value="4pyrrol_Mease"/>
</dbReference>
<dbReference type="EMBL" id="CAJNOB010000012">
    <property type="protein sequence ID" value="CAF0696074.1"/>
    <property type="molecule type" value="Genomic_DNA"/>
</dbReference>
<dbReference type="Gene3D" id="3.40.50.10090">
    <property type="match status" value="2"/>
</dbReference>
<keyword evidence="7" id="KW-0627">Porphyrin biosynthesis</keyword>
<evidence type="ECO:0000256" key="8">
    <source>
        <dbReference type="ARBA" id="ARBA00025705"/>
    </source>
</evidence>
<evidence type="ECO:0000313" key="14">
    <source>
        <dbReference type="Proteomes" id="UP000663859"/>
    </source>
</evidence>
<dbReference type="InterPro" id="IPR003754">
    <property type="entry name" value="4pyrrol_synth_uPrphyn_synth"/>
</dbReference>
<dbReference type="InterPro" id="IPR014777">
    <property type="entry name" value="4pyrrole_Mease_sub1"/>
</dbReference>
<dbReference type="InterPro" id="IPR003043">
    <property type="entry name" value="Uropor_MeTrfase_CS"/>
</dbReference>
<evidence type="ECO:0000256" key="5">
    <source>
        <dbReference type="ARBA" id="ARBA00022679"/>
    </source>
</evidence>
<dbReference type="GO" id="GO:0019354">
    <property type="term" value="P:siroheme biosynthetic process"/>
    <property type="evidence" value="ECO:0007669"/>
    <property type="project" value="InterPro"/>
</dbReference>
<reference evidence="13" key="1">
    <citation type="submission" date="2021-02" db="EMBL/GenBank/DDBJ databases">
        <authorList>
            <person name="Cremers G."/>
            <person name="Picone N."/>
        </authorList>
    </citation>
    <scope>NUCLEOTIDE SEQUENCE</scope>
    <source>
        <strain evidence="13">PQ17</strain>
    </source>
</reference>
<protein>
    <recommendedName>
        <fullName evidence="2">uroporphyrinogen-III C-methyltransferase</fullName>
        <ecNumber evidence="2">2.1.1.107</ecNumber>
    </recommendedName>
</protein>
<dbReference type="SUPFAM" id="SSF53790">
    <property type="entry name" value="Tetrapyrrole methylase"/>
    <property type="match status" value="1"/>
</dbReference>
<evidence type="ECO:0000259" key="11">
    <source>
        <dbReference type="Pfam" id="PF00590"/>
    </source>
</evidence>
<dbReference type="InterPro" id="IPR006366">
    <property type="entry name" value="CobA/CysG_C"/>
</dbReference>
<dbReference type="AlphaFoldDB" id="A0A8J2BMF5"/>
<comment type="pathway">
    <text evidence="8">Porphyrin-containing compound metabolism; siroheme biosynthesis; precorrin-2 from uroporphyrinogen III: step 1/1.</text>
</comment>
<keyword evidence="13" id="KW-0456">Lyase</keyword>
<dbReference type="Proteomes" id="UP000663859">
    <property type="component" value="Unassembled WGS sequence"/>
</dbReference>
<dbReference type="FunFam" id="3.30.950.10:FF:000001">
    <property type="entry name" value="Siroheme synthase"/>
    <property type="match status" value="1"/>
</dbReference>
<dbReference type="CDD" id="cd06578">
    <property type="entry name" value="HemD"/>
    <property type="match status" value="1"/>
</dbReference>
<dbReference type="InterPro" id="IPR050161">
    <property type="entry name" value="Siro_Cobalamin_biosynth"/>
</dbReference>
<evidence type="ECO:0000256" key="9">
    <source>
        <dbReference type="ARBA" id="ARBA00060548"/>
    </source>
</evidence>
<dbReference type="InterPro" id="IPR014776">
    <property type="entry name" value="4pyrrole_Mease_sub2"/>
</dbReference>
<dbReference type="PROSITE" id="PS00840">
    <property type="entry name" value="SUMT_2"/>
    <property type="match status" value="1"/>
</dbReference>
<dbReference type="CDD" id="cd11642">
    <property type="entry name" value="SUMT"/>
    <property type="match status" value="1"/>
</dbReference>
<dbReference type="GO" id="GO:0004852">
    <property type="term" value="F:uroporphyrinogen-III synthase activity"/>
    <property type="evidence" value="ECO:0007669"/>
    <property type="project" value="InterPro"/>
</dbReference>
<feature type="domain" description="Tetrapyrrole biosynthesis uroporphyrinogen III synthase" evidence="12">
    <location>
        <begin position="279"/>
        <end position="506"/>
    </location>
</feature>
<dbReference type="EC" id="2.1.1.107" evidence="2"/>
<dbReference type="GO" id="GO:0004851">
    <property type="term" value="F:uroporphyrin-III C-methyltransferase activity"/>
    <property type="evidence" value="ECO:0007669"/>
    <property type="project" value="UniProtKB-EC"/>
</dbReference>
<dbReference type="GO" id="GO:0032259">
    <property type="term" value="P:methylation"/>
    <property type="evidence" value="ECO:0007669"/>
    <property type="project" value="UniProtKB-KW"/>
</dbReference>
<dbReference type="NCBIfam" id="NF004790">
    <property type="entry name" value="PRK06136.1"/>
    <property type="match status" value="1"/>
</dbReference>
<dbReference type="GO" id="GO:0009236">
    <property type="term" value="P:cobalamin biosynthetic process"/>
    <property type="evidence" value="ECO:0007669"/>
    <property type="project" value="UniProtKB-KW"/>
</dbReference>
<dbReference type="PANTHER" id="PTHR45790">
    <property type="entry name" value="SIROHEME SYNTHASE-RELATED"/>
    <property type="match status" value="1"/>
</dbReference>
<evidence type="ECO:0000259" key="12">
    <source>
        <dbReference type="Pfam" id="PF02602"/>
    </source>
</evidence>
<evidence type="ECO:0000256" key="2">
    <source>
        <dbReference type="ARBA" id="ARBA00012162"/>
    </source>
</evidence>
<keyword evidence="4 10" id="KW-0489">Methyltransferase</keyword>
<dbReference type="FunFam" id="3.40.1010.10:FF:000001">
    <property type="entry name" value="Siroheme synthase"/>
    <property type="match status" value="1"/>
</dbReference>
<evidence type="ECO:0000313" key="13">
    <source>
        <dbReference type="EMBL" id="CAF0696074.1"/>
    </source>
</evidence>
<gene>
    <name evidence="13" type="ORF">MPNT_20107</name>
</gene>
<keyword evidence="3" id="KW-0169">Cobalamin biosynthesis</keyword>
<evidence type="ECO:0000256" key="1">
    <source>
        <dbReference type="ARBA" id="ARBA00005879"/>
    </source>
</evidence>
<dbReference type="Pfam" id="PF02602">
    <property type="entry name" value="HEM4"/>
    <property type="match status" value="1"/>
</dbReference>
<evidence type="ECO:0000256" key="3">
    <source>
        <dbReference type="ARBA" id="ARBA00022573"/>
    </source>
</evidence>
<sequence length="520" mass="57336">MEPIHVPGKPAKGIVYLAGAGPGDPSLVTLRTKELLEQADVILYDHLCHPRLLRWARPGAQMIYVGKTPGKPALTQRMITEQLIAQARAAKKVLRLKGGDPFLFGRGAEEASALADAGVAFEVVPGVSSALAVPAYAGIPLTHRELSSCALILTGHEDPQKKETQIRWDLVATLPGTKVILMGATTLHSTVRLLLEKGMNPKTPSAAIQWGTYPWQKTIQTSLEELPARAQESGLGPPMIVILGEVVNLRTQLQWWEKRPLWGQRVVLTRPMHELELASRLLQELGADVLEIPTIQIEPLPLEPAQLQWIQRCKDSFDWLVFTSANGAKIFFELLWKLHGDVRALGNARIAAVGKKTAQAVEAFHLKVDLIPERFTTEELAQKLTDEDVKNKRVCLVRGTLADPKLKVFLEAHGAQVIPLTVYQTTLQREDPTGDRNRLQNEGAHWILFASPSAVHAWKDLGLDQATKNHPRPKYASIGPVTTQALKHLGYPVDCEASEHTMKGLIDCLLQEVNQSHAPS</sequence>
<dbReference type="Gene3D" id="3.40.1010.10">
    <property type="entry name" value="Cobalt-precorrin-4 Transmethylase, Domain 1"/>
    <property type="match status" value="1"/>
</dbReference>
<organism evidence="13 14">
    <name type="scientific">Candidatus Methylacidithermus pantelleriae</name>
    <dbReference type="NCBI Taxonomy" id="2744239"/>
    <lineage>
        <taxon>Bacteria</taxon>
        <taxon>Pseudomonadati</taxon>
        <taxon>Verrucomicrobiota</taxon>
        <taxon>Methylacidiphilae</taxon>
        <taxon>Methylacidiphilales</taxon>
        <taxon>Methylacidiphilaceae</taxon>
        <taxon>Candidatus Methylacidithermus</taxon>
    </lineage>
</organism>
<evidence type="ECO:0000256" key="10">
    <source>
        <dbReference type="RuleBase" id="RU003960"/>
    </source>
</evidence>
<name>A0A8J2BMF5_9BACT</name>